<evidence type="ECO:0000256" key="1">
    <source>
        <dbReference type="SAM" id="Phobius"/>
    </source>
</evidence>
<organism evidence="2 3">
    <name type="scientific">Aquarana catesbeiana</name>
    <name type="common">American bullfrog</name>
    <name type="synonym">Rana catesbeiana</name>
    <dbReference type="NCBI Taxonomy" id="8400"/>
    <lineage>
        <taxon>Eukaryota</taxon>
        <taxon>Metazoa</taxon>
        <taxon>Chordata</taxon>
        <taxon>Craniata</taxon>
        <taxon>Vertebrata</taxon>
        <taxon>Euteleostomi</taxon>
        <taxon>Amphibia</taxon>
        <taxon>Batrachia</taxon>
        <taxon>Anura</taxon>
        <taxon>Neobatrachia</taxon>
        <taxon>Ranoidea</taxon>
        <taxon>Ranidae</taxon>
        <taxon>Aquarana</taxon>
    </lineage>
</organism>
<reference evidence="3" key="1">
    <citation type="journal article" date="2017" name="Nat. Commun.">
        <title>The North American bullfrog draft genome provides insight into hormonal regulation of long noncoding RNA.</title>
        <authorList>
            <person name="Hammond S.A."/>
            <person name="Warren R.L."/>
            <person name="Vandervalk B.P."/>
            <person name="Kucuk E."/>
            <person name="Khan H."/>
            <person name="Gibb E.A."/>
            <person name="Pandoh P."/>
            <person name="Kirk H."/>
            <person name="Zhao Y."/>
            <person name="Jones M."/>
            <person name="Mungall A.J."/>
            <person name="Coope R."/>
            <person name="Pleasance S."/>
            <person name="Moore R.A."/>
            <person name="Holt R.A."/>
            <person name="Round J.M."/>
            <person name="Ohora S."/>
            <person name="Walle B.V."/>
            <person name="Veldhoen N."/>
            <person name="Helbing C.C."/>
            <person name="Birol I."/>
        </authorList>
    </citation>
    <scope>NUCLEOTIDE SEQUENCE [LARGE SCALE GENOMIC DNA]</scope>
</reference>
<dbReference type="AlphaFoldDB" id="A0A2G9P173"/>
<keyword evidence="1" id="KW-1133">Transmembrane helix</keyword>
<accession>A0A2G9P173</accession>
<sequence length="78" mass="9220">MRHRCTAWSDHCRAAVALIQVCTIAFHFLTQIYTELQPLSQSLLYLARHHQPHHFDANFKIHKAHPDIWLMDTTIFKP</sequence>
<keyword evidence="1" id="KW-0472">Membrane</keyword>
<dbReference type="EMBL" id="KV923585">
    <property type="protein sequence ID" value="PIN97078.1"/>
    <property type="molecule type" value="Genomic_DNA"/>
</dbReference>
<feature type="transmembrane region" description="Helical" evidence="1">
    <location>
        <begin position="12"/>
        <end position="33"/>
    </location>
</feature>
<name>A0A2G9P173_AQUCT</name>
<protein>
    <recommendedName>
        <fullName evidence="4">Fatty acid hydroxylase domain-containing protein</fullName>
    </recommendedName>
</protein>
<dbReference type="Proteomes" id="UP000228934">
    <property type="component" value="Unassembled WGS sequence"/>
</dbReference>
<evidence type="ECO:0000313" key="2">
    <source>
        <dbReference type="EMBL" id="PIN97078.1"/>
    </source>
</evidence>
<gene>
    <name evidence="2" type="ORF">AB205_0027020</name>
</gene>
<evidence type="ECO:0008006" key="4">
    <source>
        <dbReference type="Google" id="ProtNLM"/>
    </source>
</evidence>
<proteinExistence type="predicted"/>
<keyword evidence="1" id="KW-0812">Transmembrane</keyword>
<evidence type="ECO:0000313" key="3">
    <source>
        <dbReference type="Proteomes" id="UP000228934"/>
    </source>
</evidence>
<keyword evidence="3" id="KW-1185">Reference proteome</keyword>